<protein>
    <submittedName>
        <fullName evidence="1">Uncharacterized protein</fullName>
    </submittedName>
</protein>
<gene>
    <name evidence="1" type="ORF">M9H77_27167</name>
</gene>
<evidence type="ECO:0000313" key="2">
    <source>
        <dbReference type="Proteomes" id="UP001060085"/>
    </source>
</evidence>
<reference evidence="2" key="1">
    <citation type="journal article" date="2023" name="Nat. Plants">
        <title>Single-cell RNA sequencing provides a high-resolution roadmap for understanding the multicellular compartmentation of specialized metabolism.</title>
        <authorList>
            <person name="Sun S."/>
            <person name="Shen X."/>
            <person name="Li Y."/>
            <person name="Li Y."/>
            <person name="Wang S."/>
            <person name="Li R."/>
            <person name="Zhang H."/>
            <person name="Shen G."/>
            <person name="Guo B."/>
            <person name="Wei J."/>
            <person name="Xu J."/>
            <person name="St-Pierre B."/>
            <person name="Chen S."/>
            <person name="Sun C."/>
        </authorList>
    </citation>
    <scope>NUCLEOTIDE SEQUENCE [LARGE SCALE GENOMIC DNA]</scope>
</reference>
<proteinExistence type="predicted"/>
<evidence type="ECO:0000313" key="1">
    <source>
        <dbReference type="EMBL" id="KAI5658374.1"/>
    </source>
</evidence>
<accession>A0ACC0AC57</accession>
<dbReference type="Proteomes" id="UP001060085">
    <property type="component" value="Linkage Group LG06"/>
</dbReference>
<keyword evidence="2" id="KW-1185">Reference proteome</keyword>
<name>A0ACC0AC57_CATRO</name>
<comment type="caution">
    <text evidence="1">The sequence shown here is derived from an EMBL/GenBank/DDBJ whole genome shotgun (WGS) entry which is preliminary data.</text>
</comment>
<sequence>MEVKIHSDVRVQIIKQEDHTFQAHGANLWQQHEISTRVIDVPVQDNALQENVDIGKGATIDAMIEDIGTLVHESHSSEELDIDIKKKMPTMISMKIPFEDADNDPNDDSIDENDEDSDK</sequence>
<dbReference type="EMBL" id="CM044706">
    <property type="protein sequence ID" value="KAI5658374.1"/>
    <property type="molecule type" value="Genomic_DNA"/>
</dbReference>
<organism evidence="1 2">
    <name type="scientific">Catharanthus roseus</name>
    <name type="common">Madagascar periwinkle</name>
    <name type="synonym">Vinca rosea</name>
    <dbReference type="NCBI Taxonomy" id="4058"/>
    <lineage>
        <taxon>Eukaryota</taxon>
        <taxon>Viridiplantae</taxon>
        <taxon>Streptophyta</taxon>
        <taxon>Embryophyta</taxon>
        <taxon>Tracheophyta</taxon>
        <taxon>Spermatophyta</taxon>
        <taxon>Magnoliopsida</taxon>
        <taxon>eudicotyledons</taxon>
        <taxon>Gunneridae</taxon>
        <taxon>Pentapetalae</taxon>
        <taxon>asterids</taxon>
        <taxon>lamiids</taxon>
        <taxon>Gentianales</taxon>
        <taxon>Apocynaceae</taxon>
        <taxon>Rauvolfioideae</taxon>
        <taxon>Vinceae</taxon>
        <taxon>Catharanthinae</taxon>
        <taxon>Catharanthus</taxon>
    </lineage>
</organism>